<dbReference type="RefSeq" id="WP_126596521.1">
    <property type="nucleotide sequence ID" value="NZ_BIFQ01000001.1"/>
</dbReference>
<reference evidence="2" key="1">
    <citation type="submission" date="2018-12" db="EMBL/GenBank/DDBJ databases">
        <title>Tengunoibacter tsumagoiensis gen. nov., sp. nov., Dictyobacter kobayashii sp. nov., D. alpinus sp. nov., and D. joshuensis sp. nov. and description of Dictyobacteraceae fam. nov. within the order Ktedonobacterales isolated from Tengu-no-mugimeshi.</title>
        <authorList>
            <person name="Wang C.M."/>
            <person name="Zheng Y."/>
            <person name="Sakai Y."/>
            <person name="Toyoda A."/>
            <person name="Minakuchi Y."/>
            <person name="Abe K."/>
            <person name="Yokota A."/>
            <person name="Yabe S."/>
        </authorList>
    </citation>
    <scope>NUCLEOTIDE SEQUENCE [LARGE SCALE GENOMIC DNA]</scope>
    <source>
        <strain evidence="2">S-27</strain>
    </source>
</reference>
<accession>A0A401ZF33</accession>
<evidence type="ECO:0000313" key="1">
    <source>
        <dbReference type="EMBL" id="GCE05484.1"/>
    </source>
</evidence>
<protein>
    <submittedName>
        <fullName evidence="1">Uncharacterized protein</fullName>
    </submittedName>
</protein>
<comment type="caution">
    <text evidence="1">The sequence shown here is derived from an EMBL/GenBank/DDBJ whole genome shotgun (WGS) entry which is preliminary data.</text>
</comment>
<gene>
    <name evidence="1" type="ORF">KDAU_28130</name>
</gene>
<dbReference type="EMBL" id="BIFQ01000001">
    <property type="protein sequence ID" value="GCE05484.1"/>
    <property type="molecule type" value="Genomic_DNA"/>
</dbReference>
<name>A0A401ZF33_9CHLR</name>
<keyword evidence="2" id="KW-1185">Reference proteome</keyword>
<evidence type="ECO:0000313" key="2">
    <source>
        <dbReference type="Proteomes" id="UP000287224"/>
    </source>
</evidence>
<organism evidence="1 2">
    <name type="scientific">Dictyobacter aurantiacus</name>
    <dbReference type="NCBI Taxonomy" id="1936993"/>
    <lineage>
        <taxon>Bacteria</taxon>
        <taxon>Bacillati</taxon>
        <taxon>Chloroflexota</taxon>
        <taxon>Ktedonobacteria</taxon>
        <taxon>Ktedonobacterales</taxon>
        <taxon>Dictyobacteraceae</taxon>
        <taxon>Dictyobacter</taxon>
    </lineage>
</organism>
<sequence>MGYETDFQIDTISVQELGTSVLNGAQSLQNSPDPLALDTFKSSIDQIVPDMPQILQGKITQFSTNFYKAYTDVLTQRSDIGRILLNTATASEKQEVSTVNVFTDIAPTTLIP</sequence>
<dbReference type="OrthoDB" id="9838056at2"/>
<dbReference type="AlphaFoldDB" id="A0A401ZF33"/>
<dbReference type="Proteomes" id="UP000287224">
    <property type="component" value="Unassembled WGS sequence"/>
</dbReference>
<proteinExistence type="predicted"/>